<sequence>MPDNRHPIIYVRGYAMTSSERDETAADPFCGFNAGSTVYRATVDKKAAAQKFVFESPVVRLISDFGYQNCYQNGLDILDEDWKPPPGDDGADADGMPAASIVVYRYYDSGSGLLGDGQARDIRFYAQGLSRLILRVRDLVAQREGPGYRQEEFRCYLVAHSMGGLVVRAFLQNPALGDDAARDCVDKVFTYATPHNGIDAAGINVPSWLSVA</sequence>
<organism evidence="1 2">
    <name type="scientific">Variovorax paradoxus</name>
    <dbReference type="NCBI Taxonomy" id="34073"/>
    <lineage>
        <taxon>Bacteria</taxon>
        <taxon>Pseudomonadati</taxon>
        <taxon>Pseudomonadota</taxon>
        <taxon>Betaproteobacteria</taxon>
        <taxon>Burkholderiales</taxon>
        <taxon>Comamonadaceae</taxon>
        <taxon>Variovorax</taxon>
    </lineage>
</organism>
<accession>A0A2W5NWI4</accession>
<reference evidence="1 2" key="1">
    <citation type="submission" date="2017-08" db="EMBL/GenBank/DDBJ databases">
        <title>Infants hospitalized years apart are colonized by the same room-sourced microbial strains.</title>
        <authorList>
            <person name="Brooks B."/>
            <person name="Olm M.R."/>
            <person name="Firek B.A."/>
            <person name="Baker R."/>
            <person name="Thomas B.C."/>
            <person name="Morowitz M.J."/>
            <person name="Banfield J.F."/>
        </authorList>
    </citation>
    <scope>NUCLEOTIDE SEQUENCE [LARGE SCALE GENOMIC DNA]</scope>
    <source>
        <strain evidence="1">S2_005_003_R2_41</strain>
    </source>
</reference>
<feature type="non-terminal residue" evidence="1">
    <location>
        <position position="212"/>
    </location>
</feature>
<gene>
    <name evidence="1" type="ORF">DI563_31410</name>
</gene>
<dbReference type="Proteomes" id="UP000249135">
    <property type="component" value="Unassembled WGS sequence"/>
</dbReference>
<proteinExistence type="predicted"/>
<dbReference type="InterPro" id="IPR029058">
    <property type="entry name" value="AB_hydrolase_fold"/>
</dbReference>
<evidence type="ECO:0008006" key="3">
    <source>
        <dbReference type="Google" id="ProtNLM"/>
    </source>
</evidence>
<protein>
    <recommendedName>
        <fullName evidence="3">DUF676 domain-containing protein</fullName>
    </recommendedName>
</protein>
<evidence type="ECO:0000313" key="1">
    <source>
        <dbReference type="EMBL" id="PZQ57826.1"/>
    </source>
</evidence>
<dbReference type="AlphaFoldDB" id="A0A2W5NWI4"/>
<dbReference type="Gene3D" id="3.40.50.1820">
    <property type="entry name" value="alpha/beta hydrolase"/>
    <property type="match status" value="1"/>
</dbReference>
<dbReference type="EMBL" id="QFPP01000822">
    <property type="protein sequence ID" value="PZQ57826.1"/>
    <property type="molecule type" value="Genomic_DNA"/>
</dbReference>
<dbReference type="SUPFAM" id="SSF53474">
    <property type="entry name" value="alpha/beta-Hydrolases"/>
    <property type="match status" value="1"/>
</dbReference>
<evidence type="ECO:0000313" key="2">
    <source>
        <dbReference type="Proteomes" id="UP000249135"/>
    </source>
</evidence>
<name>A0A2W5NWI4_VARPD</name>
<comment type="caution">
    <text evidence="1">The sequence shown here is derived from an EMBL/GenBank/DDBJ whole genome shotgun (WGS) entry which is preliminary data.</text>
</comment>